<accession>A0A9X2J2D2</accession>
<dbReference type="RefSeq" id="WP_251917374.1">
    <property type="nucleotide sequence ID" value="NZ_JAMRXG010000018.1"/>
</dbReference>
<proteinExistence type="predicted"/>
<dbReference type="EMBL" id="JAMRXG010000018">
    <property type="protein sequence ID" value="MCM6777911.1"/>
    <property type="molecule type" value="Genomic_DNA"/>
</dbReference>
<sequence length="131" mass="14526">MTDHTTDEHDGYHEAVDHHDEVRAALNAAINGHKNAVEAAGYWRITAYTLTSIRCGGHLPHLPLSEEEWWEHARPAFPFGSDELARDLDALSALITKAHTLAVVYSDSAARLLRMIEQLTEELTAKSAPSE</sequence>
<name>A0A9X2J2D2_9NOCA</name>
<dbReference type="Proteomes" id="UP001139157">
    <property type="component" value="Unassembled WGS sequence"/>
</dbReference>
<comment type="caution">
    <text evidence="1">The sequence shown here is derived from an EMBL/GenBank/DDBJ whole genome shotgun (WGS) entry which is preliminary data.</text>
</comment>
<keyword evidence="2" id="KW-1185">Reference proteome</keyword>
<reference evidence="1" key="1">
    <citation type="submission" date="2022-06" db="EMBL/GenBank/DDBJ databases">
        <title>Novel species in genus nocardia.</title>
        <authorList>
            <person name="Li F."/>
        </authorList>
    </citation>
    <scope>NUCLEOTIDE SEQUENCE</scope>
    <source>
        <strain evidence="1">CDC141</strain>
    </source>
</reference>
<evidence type="ECO:0000313" key="2">
    <source>
        <dbReference type="Proteomes" id="UP001139157"/>
    </source>
</evidence>
<evidence type="ECO:0000313" key="1">
    <source>
        <dbReference type="EMBL" id="MCM6777911.1"/>
    </source>
</evidence>
<protein>
    <submittedName>
        <fullName evidence="1">Uncharacterized protein</fullName>
    </submittedName>
</protein>
<gene>
    <name evidence="1" type="ORF">NDR86_30945</name>
</gene>
<dbReference type="AlphaFoldDB" id="A0A9X2J2D2"/>
<organism evidence="1 2">
    <name type="scientific">Nocardia pulmonis</name>
    <dbReference type="NCBI Taxonomy" id="2951408"/>
    <lineage>
        <taxon>Bacteria</taxon>
        <taxon>Bacillati</taxon>
        <taxon>Actinomycetota</taxon>
        <taxon>Actinomycetes</taxon>
        <taxon>Mycobacteriales</taxon>
        <taxon>Nocardiaceae</taxon>
        <taxon>Nocardia</taxon>
    </lineage>
</organism>